<gene>
    <name evidence="1" type="ORF">GCM10010328_34910</name>
</gene>
<dbReference type="SUPFAM" id="SSF53474">
    <property type="entry name" value="alpha/beta-Hydrolases"/>
    <property type="match status" value="1"/>
</dbReference>
<protein>
    <recommendedName>
        <fullName evidence="3">Esterase</fullName>
    </recommendedName>
</protein>
<keyword evidence="2" id="KW-1185">Reference proteome</keyword>
<sequence>MPGPAALRTVRRAMAARLRAHGVPVTTHFYRGTHSPPYWERELRSALAALLRNLGR</sequence>
<comment type="caution">
    <text evidence="1">The sequence shown here is derived from an EMBL/GenBank/DDBJ whole genome shotgun (WGS) entry which is preliminary data.</text>
</comment>
<evidence type="ECO:0000313" key="1">
    <source>
        <dbReference type="EMBL" id="GGZ57079.1"/>
    </source>
</evidence>
<evidence type="ECO:0008006" key="3">
    <source>
        <dbReference type="Google" id="ProtNLM"/>
    </source>
</evidence>
<accession>A0ABQ3BTT6</accession>
<dbReference type="EMBL" id="BMUW01000005">
    <property type="protein sequence ID" value="GGZ57079.1"/>
    <property type="molecule type" value="Genomic_DNA"/>
</dbReference>
<organism evidence="1 2">
    <name type="scientific">Streptomyces rubiginosohelvolus</name>
    <dbReference type="NCBI Taxonomy" id="67362"/>
    <lineage>
        <taxon>Bacteria</taxon>
        <taxon>Bacillati</taxon>
        <taxon>Actinomycetota</taxon>
        <taxon>Actinomycetes</taxon>
        <taxon>Kitasatosporales</taxon>
        <taxon>Streptomycetaceae</taxon>
        <taxon>Streptomyces</taxon>
    </lineage>
</organism>
<dbReference type="InterPro" id="IPR029058">
    <property type="entry name" value="AB_hydrolase_fold"/>
</dbReference>
<dbReference type="Proteomes" id="UP000624183">
    <property type="component" value="Unassembled WGS sequence"/>
</dbReference>
<evidence type="ECO:0000313" key="2">
    <source>
        <dbReference type="Proteomes" id="UP000624183"/>
    </source>
</evidence>
<name>A0ABQ3BTT6_9ACTN</name>
<reference evidence="2" key="1">
    <citation type="journal article" date="2019" name="Int. J. Syst. Evol. Microbiol.">
        <title>The Global Catalogue of Microorganisms (GCM) 10K type strain sequencing project: providing services to taxonomists for standard genome sequencing and annotation.</title>
        <authorList>
            <consortium name="The Broad Institute Genomics Platform"/>
            <consortium name="The Broad Institute Genome Sequencing Center for Infectious Disease"/>
            <person name="Wu L."/>
            <person name="Ma J."/>
        </authorList>
    </citation>
    <scope>NUCLEOTIDE SEQUENCE [LARGE SCALE GENOMIC DNA]</scope>
    <source>
        <strain evidence="2">JCM 4602</strain>
    </source>
</reference>
<dbReference type="Gene3D" id="3.40.50.1820">
    <property type="entry name" value="alpha/beta hydrolase"/>
    <property type="match status" value="1"/>
</dbReference>
<proteinExistence type="predicted"/>